<dbReference type="EMBL" id="CBTK010000165">
    <property type="protein sequence ID" value="CDH45487.1"/>
    <property type="molecule type" value="Genomic_DNA"/>
</dbReference>
<feature type="domain" description="Transposase IS4-like" evidence="1">
    <location>
        <begin position="10"/>
        <end position="104"/>
    </location>
</feature>
<dbReference type="GO" id="GO:0004803">
    <property type="term" value="F:transposase activity"/>
    <property type="evidence" value="ECO:0007669"/>
    <property type="project" value="InterPro"/>
</dbReference>
<protein>
    <recommendedName>
        <fullName evidence="1">Transposase IS4-like domain-containing protein</fullName>
    </recommendedName>
</protein>
<accession>A0A7U7GC77</accession>
<dbReference type="AlphaFoldDB" id="A0A7U7GC77"/>
<sequence>MISPTLATDILSRPDPTPDHPQHLCLDKGYDYPRVEQEVEEHAYIPHIRRIGEEKIADGEKTHPARRWVVERTIAWIKGFRAIRTRYFCKAQNYLTMIHLACALIVSRKLETV</sequence>
<dbReference type="PANTHER" id="PTHR30007:SF0">
    <property type="entry name" value="TRANSPOSASE"/>
    <property type="match status" value="1"/>
</dbReference>
<proteinExistence type="predicted"/>
<dbReference type="GO" id="GO:0006313">
    <property type="term" value="P:DNA transposition"/>
    <property type="evidence" value="ECO:0007669"/>
    <property type="project" value="InterPro"/>
</dbReference>
<name>A0A7U7GC77_9GAMM</name>
<dbReference type="InterPro" id="IPR002559">
    <property type="entry name" value="Transposase_11"/>
</dbReference>
<dbReference type="PANTHER" id="PTHR30007">
    <property type="entry name" value="PHP DOMAIN PROTEIN"/>
    <property type="match status" value="1"/>
</dbReference>
<evidence type="ECO:0000259" key="1">
    <source>
        <dbReference type="Pfam" id="PF01609"/>
    </source>
</evidence>
<keyword evidence="3" id="KW-1185">Reference proteome</keyword>
<dbReference type="Proteomes" id="UP000019184">
    <property type="component" value="Unassembled WGS sequence"/>
</dbReference>
<evidence type="ECO:0000313" key="3">
    <source>
        <dbReference type="Proteomes" id="UP000019184"/>
    </source>
</evidence>
<dbReference type="GO" id="GO:0003677">
    <property type="term" value="F:DNA binding"/>
    <property type="evidence" value="ECO:0007669"/>
    <property type="project" value="InterPro"/>
</dbReference>
<reference evidence="2 3" key="1">
    <citation type="journal article" date="2014" name="ISME J.">
        <title>Candidatus Competibacter-lineage genomes retrieved from metagenomes reveal functional metabolic diversity.</title>
        <authorList>
            <person name="McIlroy S.J."/>
            <person name="Albertsen M."/>
            <person name="Andresen E.K."/>
            <person name="Saunders A.M."/>
            <person name="Kristiansen R."/>
            <person name="Stokholm-Bjerregaard M."/>
            <person name="Nielsen K.L."/>
            <person name="Nielsen P.H."/>
        </authorList>
    </citation>
    <scope>NUCLEOTIDE SEQUENCE [LARGE SCALE GENOMIC DNA]</scope>
    <source>
        <strain evidence="2 3">Run_B_J11</strain>
    </source>
</reference>
<organism evidence="2 3">
    <name type="scientific">Candidatus Contendobacter odensis Run_B_J11</name>
    <dbReference type="NCBI Taxonomy" id="1400861"/>
    <lineage>
        <taxon>Bacteria</taxon>
        <taxon>Pseudomonadati</taxon>
        <taxon>Pseudomonadota</taxon>
        <taxon>Gammaproteobacteria</taxon>
        <taxon>Candidatus Competibacteraceae</taxon>
        <taxon>Candidatus Contendibacter</taxon>
    </lineage>
</organism>
<evidence type="ECO:0000313" key="2">
    <source>
        <dbReference type="EMBL" id="CDH45487.1"/>
    </source>
</evidence>
<comment type="caution">
    <text evidence="2">The sequence shown here is derived from an EMBL/GenBank/DDBJ whole genome shotgun (WGS) entry which is preliminary data.</text>
</comment>
<gene>
    <name evidence="2" type="ORF">BN874_2470003</name>
</gene>
<dbReference type="Pfam" id="PF01609">
    <property type="entry name" value="DDE_Tnp_1"/>
    <property type="match status" value="1"/>
</dbReference>